<organism evidence="5">
    <name type="scientific">Leptolyngbya boryana CZ1</name>
    <dbReference type="NCBI Taxonomy" id="3060204"/>
    <lineage>
        <taxon>Bacteria</taxon>
        <taxon>Bacillati</taxon>
        <taxon>Cyanobacteriota</taxon>
        <taxon>Cyanophyceae</taxon>
        <taxon>Leptolyngbyales</taxon>
        <taxon>Leptolyngbyaceae</taxon>
        <taxon>Leptolyngbya group</taxon>
        <taxon>Leptolyngbya</taxon>
    </lineage>
</organism>
<feature type="domain" description="KaiA C-terminal" evidence="4">
    <location>
        <begin position="185"/>
        <end position="293"/>
    </location>
</feature>
<accession>A0AA97ART0</accession>
<evidence type="ECO:0000259" key="4">
    <source>
        <dbReference type="PROSITE" id="PS51431"/>
    </source>
</evidence>
<dbReference type="Gene3D" id="3.40.50.2300">
    <property type="match status" value="1"/>
</dbReference>
<reference evidence="5" key="1">
    <citation type="journal article" date="2023" name="Plants (Basel)">
        <title>Genomic Analysis of Leptolyngbya boryana CZ1 Reveals Efficient Carbon Fixation Modules.</title>
        <authorList>
            <person name="Bai X."/>
            <person name="Wang H."/>
            <person name="Cheng W."/>
            <person name="Wang J."/>
            <person name="Ma M."/>
            <person name="Hu H."/>
            <person name="Song Z."/>
            <person name="Ma H."/>
            <person name="Fan Y."/>
            <person name="Du C."/>
            <person name="Xu J."/>
        </authorList>
    </citation>
    <scope>NUCLEOTIDE SEQUENCE</scope>
    <source>
        <strain evidence="5">CZ1</strain>
    </source>
</reference>
<dbReference type="GO" id="GO:0007623">
    <property type="term" value="P:circadian rhythm"/>
    <property type="evidence" value="ECO:0007669"/>
    <property type="project" value="InterPro"/>
</dbReference>
<dbReference type="InterPro" id="IPR017944">
    <property type="entry name" value="KaiA/RbsU_helical_domain_sf"/>
</dbReference>
<dbReference type="EMBL" id="CP130144">
    <property type="protein sequence ID" value="WNZ47737.1"/>
    <property type="molecule type" value="Genomic_DNA"/>
</dbReference>
<evidence type="ECO:0000256" key="1">
    <source>
        <dbReference type="ARBA" id="ARBA00023108"/>
    </source>
</evidence>
<dbReference type="PROSITE" id="PS51431">
    <property type="entry name" value="KAIA_C"/>
    <property type="match status" value="1"/>
</dbReference>
<dbReference type="PROSITE" id="PS51430">
    <property type="entry name" value="KAIA_N"/>
    <property type="match status" value="1"/>
</dbReference>
<dbReference type="InterPro" id="IPR011006">
    <property type="entry name" value="CheY-like_superfamily"/>
</dbReference>
<dbReference type="InterPro" id="IPR020856">
    <property type="entry name" value="Circadian_clock_protein_KaiA_C"/>
</dbReference>
<dbReference type="AlphaFoldDB" id="A0AA97ART0"/>
<dbReference type="InterPro" id="IPR011648">
    <property type="entry name" value="Circadian_clock_KaiA"/>
</dbReference>
<sequence>MIALVSSIVRPQLSIGVYLNSPALPQSLEQILTSHERYAMTVVESTQDFFQLIQQHKQQLDCLILQDSSELPAIIEWLHSQATLLPAILVESEPHTTRPPDFTFLYHTGEVWATLADLEQVDNLIANAIEGFLNLSPSCQIPRETAPPDLTRDLTTQNFLMLQQRRLTEKLHERLGYLGVYYKRNPQSYLRNLPPQEQHELIEALRLEYRAIILSYFTDETALNHRIDNFVNAAFFADVSVAQIVEIHMELMDEFAKQLKLEGRNEEVLLDYRLTLIDTIAHLCEMYRRSIPRES</sequence>
<evidence type="ECO:0000256" key="2">
    <source>
        <dbReference type="ARBA" id="ARBA00034852"/>
    </source>
</evidence>
<dbReference type="RefSeq" id="WP_316428284.1">
    <property type="nucleotide sequence ID" value="NZ_CP130144.1"/>
</dbReference>
<feature type="domain" description="KaiA N-terminal" evidence="3">
    <location>
        <begin position="9"/>
        <end position="175"/>
    </location>
</feature>
<keyword evidence="1" id="KW-0090">Biological rhythms</keyword>
<reference evidence="5" key="2">
    <citation type="submission" date="2023-07" db="EMBL/GenBank/DDBJ databases">
        <authorList>
            <person name="Bai X.-H."/>
            <person name="Wang H.-H."/>
            <person name="Wang J."/>
            <person name="Ma M.-Y."/>
            <person name="Hu H.-H."/>
            <person name="Song Z.-L."/>
            <person name="Ma H.-G."/>
            <person name="Fan Y."/>
            <person name="Du C.-Y."/>
            <person name="Xu J.-C."/>
        </authorList>
    </citation>
    <scope>NUCLEOTIDE SEQUENCE</scope>
    <source>
        <strain evidence="5">CZ1</strain>
    </source>
</reference>
<name>A0AA97ART0_LEPBY</name>
<dbReference type="InterPro" id="IPR020844">
    <property type="entry name" value="Circadian_clock_KaiA_N"/>
</dbReference>
<dbReference type="SMART" id="SM01247">
    <property type="entry name" value="KaiA"/>
    <property type="match status" value="1"/>
</dbReference>
<dbReference type="SUPFAM" id="SSF101215">
    <property type="entry name" value="KaiA/RbsU domain"/>
    <property type="match status" value="1"/>
</dbReference>
<proteinExistence type="predicted"/>
<protein>
    <recommendedName>
        <fullName evidence="2">Circadian clock oscillator protein KaiA</fullName>
    </recommendedName>
</protein>
<gene>
    <name evidence="5" type="ORF">Q2T42_07815</name>
</gene>
<dbReference type="Pfam" id="PF21714">
    <property type="entry name" value="KaiA_N"/>
    <property type="match status" value="1"/>
</dbReference>
<evidence type="ECO:0000313" key="5">
    <source>
        <dbReference type="EMBL" id="WNZ47737.1"/>
    </source>
</evidence>
<dbReference type="SUPFAM" id="SSF52172">
    <property type="entry name" value="CheY-like"/>
    <property type="match status" value="1"/>
</dbReference>
<evidence type="ECO:0000259" key="3">
    <source>
        <dbReference type="PROSITE" id="PS51430"/>
    </source>
</evidence>
<dbReference type="Gene3D" id="1.10.1240.30">
    <property type="entry name" value="KaiA/RbsU domain"/>
    <property type="match status" value="1"/>
</dbReference>
<dbReference type="Pfam" id="PF07688">
    <property type="entry name" value="KaiA"/>
    <property type="match status" value="1"/>
</dbReference>